<evidence type="ECO:0000313" key="2">
    <source>
        <dbReference type="EMBL" id="HIQ82226.1"/>
    </source>
</evidence>
<dbReference type="EMBL" id="DVFZ01000037">
    <property type="protein sequence ID" value="HIQ82226.1"/>
    <property type="molecule type" value="Genomic_DNA"/>
</dbReference>
<evidence type="ECO:0000313" key="3">
    <source>
        <dbReference type="Proteomes" id="UP000824260"/>
    </source>
</evidence>
<dbReference type="PANTHER" id="PTHR30217:SF10">
    <property type="entry name" value="23S RRNA 5-HYDROXYCYTIDINE C2501 SYNTHASE"/>
    <property type="match status" value="1"/>
</dbReference>
<sequence length="757" mass="81710">MSELLSPAGSMEALTAAVQNGADAVYFGARLFNARRGADNFDGDGLERAVSYCHARGVRAHVTLNTLVREDETAALEREIAEIAAAGADAVIVQDLGVAARVRRLAPQLSLHASTQMAVHNRQGVEYLRGHGFDRAVLAREMPLSEIEKCAGLGVELEAFCHGALCVSCSGQCLFSSLVGGRSGNRGMCAQPCRLPYRLGEKRGYLLSPRDLMLLDDLRDMERAGVVSFKIEGRLKRPEYVAVVTAIYRRALDGEAVSEADREALLQIFNRGGFSRGYLRGMNDAALMYSQRPNHMGVLVGENGVLRRDVDAEDALVERAGGEERPVKLQGRAGTRVAVRGKIYRLTDARQMRLARESYAQERRTVALTARLTLRVGEKMRLRVSDGSREFEAAGESTQAASSRPLDPARVRAQVGKTGGTPYVFAQINLDADETAFAAAAQLNALRREALEGLTALRLAAMRPRAQAGSASTGAEDAPLSRPETDTIRLIARSDRPEILLEALQNGADEIVFDPCDLRRGALDEALRALAGHPFALALPAVANADVLEGVRAWARTVGGQLTAVYAANVAHLGMDWGVEVRGDFALNLFNARAVAETGLMRYMPSLELTARQAAELPGEKELLFWGRAPLMRLRHCPLRAAQDLSGPHDACRRCDRSATPLDGLALIDRRGAAFPLRRVASDGGCVVEVLNSVPHWLLPKRARLCACSGWVLLLRAGEPAGEIVRACRAALAGGEIGPALPENLQTTSGHSFRGVD</sequence>
<dbReference type="PANTHER" id="PTHR30217">
    <property type="entry name" value="PEPTIDASE U32 FAMILY"/>
    <property type="match status" value="1"/>
</dbReference>
<dbReference type="InterPro" id="IPR051454">
    <property type="entry name" value="RNA/ubiquinone_mod_enzymes"/>
</dbReference>
<dbReference type="InterPro" id="IPR001539">
    <property type="entry name" value="Peptidase_U32"/>
</dbReference>
<gene>
    <name evidence="2" type="ORF">IAA52_03905</name>
</gene>
<accession>A0A9D0ZL29</accession>
<comment type="caution">
    <text evidence="2">The sequence shown here is derived from an EMBL/GenBank/DDBJ whole genome shotgun (WGS) entry which is preliminary data.</text>
</comment>
<dbReference type="InterPro" id="IPR020988">
    <property type="entry name" value="Pept_U32_collagenase"/>
</dbReference>
<protein>
    <submittedName>
        <fullName evidence="2">U32 family peptidase</fullName>
    </submittedName>
</protein>
<dbReference type="Proteomes" id="UP000824260">
    <property type="component" value="Unassembled WGS sequence"/>
</dbReference>
<dbReference type="Pfam" id="PF01136">
    <property type="entry name" value="Peptidase_U32"/>
    <property type="match status" value="1"/>
</dbReference>
<name>A0A9D0ZL29_9FIRM</name>
<dbReference type="Pfam" id="PF12392">
    <property type="entry name" value="DUF3656"/>
    <property type="match status" value="1"/>
</dbReference>
<dbReference type="AlphaFoldDB" id="A0A9D0ZL29"/>
<evidence type="ECO:0000259" key="1">
    <source>
        <dbReference type="Pfam" id="PF12392"/>
    </source>
</evidence>
<proteinExistence type="predicted"/>
<reference evidence="2" key="2">
    <citation type="journal article" date="2021" name="PeerJ">
        <title>Extensive microbial diversity within the chicken gut microbiome revealed by metagenomics and culture.</title>
        <authorList>
            <person name="Gilroy R."/>
            <person name="Ravi A."/>
            <person name="Getino M."/>
            <person name="Pursley I."/>
            <person name="Horton D.L."/>
            <person name="Alikhan N.F."/>
            <person name="Baker D."/>
            <person name="Gharbi K."/>
            <person name="Hall N."/>
            <person name="Watson M."/>
            <person name="Adriaenssens E.M."/>
            <person name="Foster-Nyarko E."/>
            <person name="Jarju S."/>
            <person name="Secka A."/>
            <person name="Antonio M."/>
            <person name="Oren A."/>
            <person name="Chaudhuri R.R."/>
            <person name="La Ragione R."/>
            <person name="Hildebrand F."/>
            <person name="Pallen M.J."/>
        </authorList>
    </citation>
    <scope>NUCLEOTIDE SEQUENCE</scope>
    <source>
        <strain evidence="2">ChiSjej6B24-2974</strain>
    </source>
</reference>
<organism evidence="2 3">
    <name type="scientific">Candidatus Pullichristensenella stercorigallinarum</name>
    <dbReference type="NCBI Taxonomy" id="2840909"/>
    <lineage>
        <taxon>Bacteria</taxon>
        <taxon>Bacillati</taxon>
        <taxon>Bacillota</taxon>
        <taxon>Clostridia</taxon>
        <taxon>Candidatus Pullichristensenella</taxon>
    </lineage>
</organism>
<reference evidence="2" key="1">
    <citation type="submission" date="2020-10" db="EMBL/GenBank/DDBJ databases">
        <authorList>
            <person name="Gilroy R."/>
        </authorList>
    </citation>
    <scope>NUCLEOTIDE SEQUENCE</scope>
    <source>
        <strain evidence="2">ChiSjej6B24-2974</strain>
    </source>
</reference>
<feature type="domain" description="Peptidase U32 collagenase" evidence="1">
    <location>
        <begin position="343"/>
        <end position="459"/>
    </location>
</feature>